<sequence length="119" mass="14008">VFLLLQGSENKFEFKLSYKFLKLSDARIRYGNATQRSYRGKLSTGTYCDRLLEGCTRRSCRIQSPNYPGVYPRNVTCTYRVRERNVPSVKHALIAVRQANYRYKERGQARFDNSDRVLR</sequence>
<dbReference type="PANTHER" id="PTHR47537">
    <property type="entry name" value="CUBILIN"/>
    <property type="match status" value="1"/>
</dbReference>
<evidence type="ECO:0000256" key="1">
    <source>
        <dbReference type="ARBA" id="ARBA00023157"/>
    </source>
</evidence>
<dbReference type="Proteomes" id="UP000410492">
    <property type="component" value="Unassembled WGS sequence"/>
</dbReference>
<reference evidence="3 4" key="1">
    <citation type="submission" date="2019-01" db="EMBL/GenBank/DDBJ databases">
        <authorList>
            <person name="Sayadi A."/>
        </authorList>
    </citation>
    <scope>NUCLEOTIDE SEQUENCE [LARGE SCALE GENOMIC DNA]</scope>
</reference>
<keyword evidence="1" id="KW-1015">Disulfide bond</keyword>
<feature type="non-terminal residue" evidence="3">
    <location>
        <position position="1"/>
    </location>
</feature>
<proteinExistence type="predicted"/>
<dbReference type="EMBL" id="CAACVG010014990">
    <property type="protein sequence ID" value="VEN63992.1"/>
    <property type="molecule type" value="Genomic_DNA"/>
</dbReference>
<evidence type="ECO:0000313" key="4">
    <source>
        <dbReference type="Proteomes" id="UP000410492"/>
    </source>
</evidence>
<dbReference type="Gene3D" id="2.60.120.290">
    <property type="entry name" value="Spermadhesin, CUB domain"/>
    <property type="match status" value="1"/>
</dbReference>
<evidence type="ECO:0000259" key="2">
    <source>
        <dbReference type="Pfam" id="PF00431"/>
    </source>
</evidence>
<gene>
    <name evidence="3" type="ORF">CALMAC_LOCUS20649</name>
</gene>
<protein>
    <recommendedName>
        <fullName evidence="2">CUB domain-containing protein</fullName>
    </recommendedName>
</protein>
<keyword evidence="4" id="KW-1185">Reference proteome</keyword>
<evidence type="ECO:0000313" key="3">
    <source>
        <dbReference type="EMBL" id="VEN63992.1"/>
    </source>
</evidence>
<dbReference type="InterPro" id="IPR035914">
    <property type="entry name" value="Sperma_CUB_dom_sf"/>
</dbReference>
<dbReference type="PANTHER" id="PTHR47537:SF3">
    <property type="entry name" value="CUB DOMAIN-CONTAINING PROTEIN"/>
    <property type="match status" value="1"/>
</dbReference>
<dbReference type="SUPFAM" id="SSF49854">
    <property type="entry name" value="Spermadhesin, CUB domain"/>
    <property type="match status" value="1"/>
</dbReference>
<name>A0A653DVA5_CALMS</name>
<dbReference type="Pfam" id="PF00431">
    <property type="entry name" value="CUB"/>
    <property type="match status" value="1"/>
</dbReference>
<dbReference type="InterPro" id="IPR053207">
    <property type="entry name" value="Non-NMDA_GluR_Accessory"/>
</dbReference>
<organism evidence="3 4">
    <name type="scientific">Callosobruchus maculatus</name>
    <name type="common">Southern cowpea weevil</name>
    <name type="synonym">Pulse bruchid</name>
    <dbReference type="NCBI Taxonomy" id="64391"/>
    <lineage>
        <taxon>Eukaryota</taxon>
        <taxon>Metazoa</taxon>
        <taxon>Ecdysozoa</taxon>
        <taxon>Arthropoda</taxon>
        <taxon>Hexapoda</taxon>
        <taxon>Insecta</taxon>
        <taxon>Pterygota</taxon>
        <taxon>Neoptera</taxon>
        <taxon>Endopterygota</taxon>
        <taxon>Coleoptera</taxon>
        <taxon>Polyphaga</taxon>
        <taxon>Cucujiformia</taxon>
        <taxon>Chrysomeloidea</taxon>
        <taxon>Chrysomelidae</taxon>
        <taxon>Bruchinae</taxon>
        <taxon>Bruchini</taxon>
        <taxon>Callosobruchus</taxon>
    </lineage>
</organism>
<dbReference type="GO" id="GO:0005886">
    <property type="term" value="C:plasma membrane"/>
    <property type="evidence" value="ECO:0007669"/>
    <property type="project" value="TreeGrafter"/>
</dbReference>
<dbReference type="InterPro" id="IPR000859">
    <property type="entry name" value="CUB_dom"/>
</dbReference>
<accession>A0A653DVA5</accession>
<dbReference type="AlphaFoldDB" id="A0A653DVA5"/>
<feature type="non-terminal residue" evidence="3">
    <location>
        <position position="119"/>
    </location>
</feature>
<dbReference type="OrthoDB" id="10037824at2759"/>
<feature type="domain" description="CUB" evidence="2">
    <location>
        <begin position="55"/>
        <end position="89"/>
    </location>
</feature>